<sequence>LLMSQGQAAGKRARGLQLFEKVCEHINLLERDYFALSFRDADNNKVPNWLDPGKEMKKQVRGVPWNFSFNVKFYPPDPAQLSEDITRYFLCLQLRQDIVSGRLPCSFATHTILGSYTVQSELGDYDPGTHSALLYYCDLSKITELHKTYRLGMTPAEAEMHFLENVKKLSMYGVDLHHAKDSEGVAIMLGVCNSGLLVYRDRLRINRFSWPKILKISYKRNNFYIKIRPGEFEQFESTIGFKLFNHRAAKRLWKVCVEHHSFFRSVKIMSQRVVCFRNHAIKFRSQNCMILIAGVVLSLVSWVGERHSLTKTHFLLLISTSSATLSPVAVKLILEVDRNSATKTTLKGLFQYVHFCLIA</sequence>
<dbReference type="SMART" id="SM00295">
    <property type="entry name" value="B41"/>
    <property type="match status" value="1"/>
</dbReference>
<reference evidence="3" key="3">
    <citation type="submission" date="2025-09" db="UniProtKB">
        <authorList>
            <consortium name="Ensembl"/>
        </authorList>
    </citation>
    <scope>IDENTIFICATION</scope>
</reference>
<evidence type="ECO:0000259" key="2">
    <source>
        <dbReference type="PROSITE" id="PS50057"/>
    </source>
</evidence>
<keyword evidence="4" id="KW-1185">Reference proteome</keyword>
<dbReference type="PANTHER" id="PTHR23280">
    <property type="entry name" value="4.1 G PROTEIN"/>
    <property type="match status" value="1"/>
</dbReference>
<keyword evidence="1" id="KW-0597">Phosphoprotein</keyword>
<reference evidence="3 4" key="1">
    <citation type="journal article" date="2014" name="Nature">
        <title>The genomic substrate for adaptive radiation in African cichlid fish.</title>
        <authorList>
            <person name="Brawand D."/>
            <person name="Wagner C.E."/>
            <person name="Li Y.I."/>
            <person name="Malinsky M."/>
            <person name="Keller I."/>
            <person name="Fan S."/>
            <person name="Simakov O."/>
            <person name="Ng A.Y."/>
            <person name="Lim Z.W."/>
            <person name="Bezault E."/>
            <person name="Turner-Maier J."/>
            <person name="Johnson J."/>
            <person name="Alcazar R."/>
            <person name="Noh H.J."/>
            <person name="Russell P."/>
            <person name="Aken B."/>
            <person name="Alfoldi J."/>
            <person name="Amemiya C."/>
            <person name="Azzouzi N."/>
            <person name="Baroiller J.F."/>
            <person name="Barloy-Hubler F."/>
            <person name="Berlin A."/>
            <person name="Bloomquist R."/>
            <person name="Carleton K.L."/>
            <person name="Conte M.A."/>
            <person name="D'Cotta H."/>
            <person name="Eshel O."/>
            <person name="Gaffney L."/>
            <person name="Galibert F."/>
            <person name="Gante H.F."/>
            <person name="Gnerre S."/>
            <person name="Greuter L."/>
            <person name="Guyon R."/>
            <person name="Haddad N.S."/>
            <person name="Haerty W."/>
            <person name="Harris R.M."/>
            <person name="Hofmann H.A."/>
            <person name="Hourlier T."/>
            <person name="Hulata G."/>
            <person name="Jaffe D.B."/>
            <person name="Lara M."/>
            <person name="Lee A.P."/>
            <person name="MacCallum I."/>
            <person name="Mwaiko S."/>
            <person name="Nikaido M."/>
            <person name="Nishihara H."/>
            <person name="Ozouf-Costaz C."/>
            <person name="Penman D.J."/>
            <person name="Przybylski D."/>
            <person name="Rakotomanga M."/>
            <person name="Renn S.C.P."/>
            <person name="Ribeiro F.J."/>
            <person name="Ron M."/>
            <person name="Salzburger W."/>
            <person name="Sanchez-Pulido L."/>
            <person name="Santos M.E."/>
            <person name="Searle S."/>
            <person name="Sharpe T."/>
            <person name="Swofford R."/>
            <person name="Tan F.J."/>
            <person name="Williams L."/>
            <person name="Young S."/>
            <person name="Yin S."/>
            <person name="Okada N."/>
            <person name="Kocher T.D."/>
            <person name="Miska E.A."/>
            <person name="Lander E.S."/>
            <person name="Venkatesh B."/>
            <person name="Fernald R.D."/>
            <person name="Meyer A."/>
            <person name="Ponting C.P."/>
            <person name="Streelman J.T."/>
            <person name="Lindblad-Toh K."/>
            <person name="Seehausen O."/>
            <person name="Di Palma F."/>
        </authorList>
    </citation>
    <scope>NUCLEOTIDE SEQUENCE</scope>
</reference>
<dbReference type="GO" id="GO:0031032">
    <property type="term" value="P:actomyosin structure organization"/>
    <property type="evidence" value="ECO:0007669"/>
    <property type="project" value="TreeGrafter"/>
</dbReference>
<reference evidence="3" key="2">
    <citation type="submission" date="2025-08" db="UniProtKB">
        <authorList>
            <consortium name="Ensembl"/>
        </authorList>
    </citation>
    <scope>IDENTIFICATION</scope>
</reference>
<accession>A0A3P9CFE4</accession>
<dbReference type="InterPro" id="IPR029071">
    <property type="entry name" value="Ubiquitin-like_domsf"/>
</dbReference>
<dbReference type="InterPro" id="IPR035963">
    <property type="entry name" value="FERM_2"/>
</dbReference>
<dbReference type="GeneTree" id="ENSGT00940000157047"/>
<dbReference type="SUPFAM" id="SSF54236">
    <property type="entry name" value="Ubiquitin-like"/>
    <property type="match status" value="1"/>
</dbReference>
<dbReference type="InterPro" id="IPR018980">
    <property type="entry name" value="FERM_PH-like_C"/>
</dbReference>
<dbReference type="PANTHER" id="PTHR23280:SF20">
    <property type="entry name" value="BAND 4.1-LIKE PROTEIN 3"/>
    <property type="match status" value="1"/>
</dbReference>
<dbReference type="Gene3D" id="2.30.29.30">
    <property type="entry name" value="Pleckstrin-homology domain (PH domain)/Phosphotyrosine-binding domain (PTB)"/>
    <property type="match status" value="1"/>
</dbReference>
<dbReference type="InterPro" id="IPR000299">
    <property type="entry name" value="FERM_domain"/>
</dbReference>
<dbReference type="PRINTS" id="PR00935">
    <property type="entry name" value="BAND41"/>
</dbReference>
<dbReference type="CDD" id="cd13184">
    <property type="entry name" value="FERM_C_4_1_family"/>
    <property type="match status" value="1"/>
</dbReference>
<dbReference type="GO" id="GO:0005886">
    <property type="term" value="C:plasma membrane"/>
    <property type="evidence" value="ECO:0007669"/>
    <property type="project" value="TreeGrafter"/>
</dbReference>
<dbReference type="InterPro" id="IPR019748">
    <property type="entry name" value="FERM_central"/>
</dbReference>
<dbReference type="FunFam" id="2.30.29.30:FF:000001">
    <property type="entry name" value="Erythrocyte membrane protein band 4.1"/>
    <property type="match status" value="1"/>
</dbReference>
<name>A0A3P9CFE4_9CICH</name>
<dbReference type="SUPFAM" id="SSF47031">
    <property type="entry name" value="Second domain of FERM"/>
    <property type="match status" value="1"/>
</dbReference>
<protein>
    <submittedName>
        <fullName evidence="3">Erythrocyte membrane protein band 4.1 like 3</fullName>
    </submittedName>
</protein>
<dbReference type="InterPro" id="IPR019749">
    <property type="entry name" value="Band_41_domain"/>
</dbReference>
<evidence type="ECO:0000313" key="4">
    <source>
        <dbReference type="Proteomes" id="UP000265160"/>
    </source>
</evidence>
<dbReference type="InterPro" id="IPR011993">
    <property type="entry name" value="PH-like_dom_sf"/>
</dbReference>
<dbReference type="InterPro" id="IPR018979">
    <property type="entry name" value="FERM_N"/>
</dbReference>
<dbReference type="Pfam" id="PF00373">
    <property type="entry name" value="FERM_M"/>
    <property type="match status" value="1"/>
</dbReference>
<evidence type="ECO:0000313" key="3">
    <source>
        <dbReference type="Ensembl" id="ENSMZEP00005021008.1"/>
    </source>
</evidence>
<dbReference type="AlphaFoldDB" id="A0A3P9CFE4"/>
<dbReference type="SMART" id="SM01196">
    <property type="entry name" value="FERM_C"/>
    <property type="match status" value="1"/>
</dbReference>
<dbReference type="Ensembl" id="ENSMZET00005021697.1">
    <property type="protein sequence ID" value="ENSMZEP00005021008.1"/>
    <property type="gene ID" value="ENSMZEG00005015754.1"/>
</dbReference>
<dbReference type="GO" id="GO:0005856">
    <property type="term" value="C:cytoskeleton"/>
    <property type="evidence" value="ECO:0007669"/>
    <property type="project" value="TreeGrafter"/>
</dbReference>
<organism evidence="3 4">
    <name type="scientific">Maylandia zebra</name>
    <name type="common">zebra mbuna</name>
    <dbReference type="NCBI Taxonomy" id="106582"/>
    <lineage>
        <taxon>Eukaryota</taxon>
        <taxon>Metazoa</taxon>
        <taxon>Chordata</taxon>
        <taxon>Craniata</taxon>
        <taxon>Vertebrata</taxon>
        <taxon>Euteleostomi</taxon>
        <taxon>Actinopterygii</taxon>
        <taxon>Neopterygii</taxon>
        <taxon>Teleostei</taxon>
        <taxon>Neoteleostei</taxon>
        <taxon>Acanthomorphata</taxon>
        <taxon>Ovalentaria</taxon>
        <taxon>Cichlomorphae</taxon>
        <taxon>Cichliformes</taxon>
        <taxon>Cichlidae</taxon>
        <taxon>African cichlids</taxon>
        <taxon>Pseudocrenilabrinae</taxon>
        <taxon>Haplochromini</taxon>
        <taxon>Maylandia</taxon>
        <taxon>Maylandia zebra complex</taxon>
    </lineage>
</organism>
<feature type="domain" description="FERM" evidence="2">
    <location>
        <begin position="1"/>
        <end position="267"/>
    </location>
</feature>
<dbReference type="InterPro" id="IPR014352">
    <property type="entry name" value="FERM/acyl-CoA-bd_prot_sf"/>
</dbReference>
<dbReference type="CDD" id="cd14473">
    <property type="entry name" value="FERM_B-lobe"/>
    <property type="match status" value="1"/>
</dbReference>
<dbReference type="PROSITE" id="PS50057">
    <property type="entry name" value="FERM_3"/>
    <property type="match status" value="1"/>
</dbReference>
<proteinExistence type="predicted"/>
<dbReference type="Gene3D" id="1.20.80.10">
    <property type="match status" value="1"/>
</dbReference>
<dbReference type="PROSITE" id="PS00660">
    <property type="entry name" value="FERM_1"/>
    <property type="match status" value="1"/>
</dbReference>
<dbReference type="Pfam" id="PF09380">
    <property type="entry name" value="FERM_C"/>
    <property type="match status" value="1"/>
</dbReference>
<dbReference type="Gene3D" id="3.10.20.90">
    <property type="entry name" value="Phosphatidylinositol 3-kinase Catalytic Subunit, Chain A, domain 1"/>
    <property type="match status" value="1"/>
</dbReference>
<dbReference type="SUPFAM" id="SSF50729">
    <property type="entry name" value="PH domain-like"/>
    <property type="match status" value="1"/>
</dbReference>
<evidence type="ECO:0000256" key="1">
    <source>
        <dbReference type="ARBA" id="ARBA00022553"/>
    </source>
</evidence>
<dbReference type="Pfam" id="PF09379">
    <property type="entry name" value="FERM_N"/>
    <property type="match status" value="1"/>
</dbReference>
<dbReference type="InterPro" id="IPR019747">
    <property type="entry name" value="FERM_CS"/>
</dbReference>
<dbReference type="Proteomes" id="UP000265160">
    <property type="component" value="LG9"/>
</dbReference>